<evidence type="ECO:0000256" key="1">
    <source>
        <dbReference type="ARBA" id="ARBA00010319"/>
    </source>
</evidence>
<feature type="region of interest" description="Disordered" evidence="2">
    <location>
        <begin position="344"/>
        <end position="365"/>
    </location>
</feature>
<comment type="caution">
    <text evidence="5">The sequence shown here is derived from an EMBL/GenBank/DDBJ whole genome shotgun (WGS) entry which is preliminary data.</text>
</comment>
<organism evidence="5 6">
    <name type="scientific">Littorina saxatilis</name>
    <dbReference type="NCBI Taxonomy" id="31220"/>
    <lineage>
        <taxon>Eukaryota</taxon>
        <taxon>Metazoa</taxon>
        <taxon>Spiralia</taxon>
        <taxon>Lophotrochozoa</taxon>
        <taxon>Mollusca</taxon>
        <taxon>Gastropoda</taxon>
        <taxon>Caenogastropoda</taxon>
        <taxon>Littorinimorpha</taxon>
        <taxon>Littorinoidea</taxon>
        <taxon>Littorinidae</taxon>
        <taxon>Littorina</taxon>
    </lineage>
</organism>
<feature type="compositionally biased region" description="Basic and acidic residues" evidence="2">
    <location>
        <begin position="727"/>
        <end position="736"/>
    </location>
</feature>
<dbReference type="Pfam" id="PF14648">
    <property type="entry name" value="FAM91_C"/>
    <property type="match status" value="1"/>
</dbReference>
<feature type="domain" description="FAM91 N-terminal" evidence="3">
    <location>
        <begin position="8"/>
        <end position="313"/>
    </location>
</feature>
<comment type="similarity">
    <text evidence="1">Belongs to the FAM91 family.</text>
</comment>
<dbReference type="PANTHER" id="PTHR28441">
    <property type="entry name" value="PROTEIN FAM91A1"/>
    <property type="match status" value="1"/>
</dbReference>
<dbReference type="Pfam" id="PF14647">
    <property type="entry name" value="FAM91_N"/>
    <property type="match status" value="1"/>
</dbReference>
<accession>A0AAN9G925</accession>
<evidence type="ECO:0000259" key="3">
    <source>
        <dbReference type="Pfam" id="PF14647"/>
    </source>
</evidence>
<name>A0AAN9G925_9CAEN</name>
<dbReference type="Proteomes" id="UP001374579">
    <property type="component" value="Unassembled WGS sequence"/>
</dbReference>
<sequence>MTTDVENHIRQNHPWQKLPANVKQSLGNSQREYEKVIVSFSVKNQLRYKGNLVKTVRKDERRYYEDLMQYSREHLMLYPYHLSDVIVKGLRNTPFMYYINMMQDIMLQEKSYDSLPNFTAADCLRLLGIGRNQYIELMNQCRSTKKFFRKRPVRELLPAQPVEEVSIDPWWIASIGYVTEDDVKLCNGTEKTTIDIIIDTGPQVAGELDKIVLHTLYRKGLVYMDVPIADEDCIIVPPLEGFVMNRVLGDYFETLLYKIFVSIDEHTTVAELASVLQIDLVLVKNAVSMYCRLGFARKKNIDPAALDYHPSWSVVESPTLSKPRVQEHLLIDLNNAMNVELTASDPGDLLSPANNSNNSSDVSTGLEQTIDTSSQNSGKRIAFMFDSTLTAFLMMGNLSPGLKSHAVTMFEVGKLSDESMDSFLSELEKVGSDAEGEARRYFDHALTLRDTIRFLRHNKSLCEDPDNNNGQGIDLLRCESLLSLDPETRSRVLNKNYSLLVSMAPLSNEIRPVSSSVPQHIGPAIPEVSSLWFKLYVYSLTGCGPPSLLLVKGTKLKRLPDIFQKYERLLVTTWGHDPGVIASSNILLTLNDALAHSAVFVQAHGHFTEGTTVHVSFPMEKVENASFSQGHWQCHKAIQRLAEEVDMKNSCGFVTLLNPHQTPVIEDDSDFAPAPQPLLTQVSVTVSETTSMEDVSGSPANGITDKVSAEMLASELDALDGESQGQKPEKMSLDLKNKRRGGGDFQNEDHWFLLDLFFGIPLFDPQLNKDVCKKVVSLGLFKEESLQELLHSSRILSLKLLDFIMEWQVASTVTEVETHGLPQSKEEHCTLYPTVNVLFSNGKLQKWTGL</sequence>
<feature type="domain" description="FAM91 C-terminal" evidence="4">
    <location>
        <begin position="378"/>
        <end position="845"/>
    </location>
</feature>
<dbReference type="AlphaFoldDB" id="A0AAN9G925"/>
<evidence type="ECO:0000259" key="4">
    <source>
        <dbReference type="Pfam" id="PF14648"/>
    </source>
</evidence>
<dbReference type="PANTHER" id="PTHR28441:SF2">
    <property type="entry name" value="PROTEIN FAM91A1"/>
    <property type="match status" value="1"/>
</dbReference>
<keyword evidence="6" id="KW-1185">Reference proteome</keyword>
<gene>
    <name evidence="5" type="ORF">V1264_023149</name>
</gene>
<evidence type="ECO:0000313" key="5">
    <source>
        <dbReference type="EMBL" id="KAK7100158.1"/>
    </source>
</evidence>
<evidence type="ECO:0000313" key="6">
    <source>
        <dbReference type="Proteomes" id="UP001374579"/>
    </source>
</evidence>
<feature type="region of interest" description="Disordered" evidence="2">
    <location>
        <begin position="719"/>
        <end position="738"/>
    </location>
</feature>
<dbReference type="InterPro" id="IPR039199">
    <property type="entry name" value="FAM91"/>
</dbReference>
<evidence type="ECO:0000256" key="2">
    <source>
        <dbReference type="SAM" id="MobiDB-lite"/>
    </source>
</evidence>
<dbReference type="EMBL" id="JBAMIC010000011">
    <property type="protein sequence ID" value="KAK7100158.1"/>
    <property type="molecule type" value="Genomic_DNA"/>
</dbReference>
<protein>
    <recommendedName>
        <fullName evidence="7">Protein FAM91A1</fullName>
    </recommendedName>
</protein>
<proteinExistence type="inferred from homology"/>
<evidence type="ECO:0008006" key="7">
    <source>
        <dbReference type="Google" id="ProtNLM"/>
    </source>
</evidence>
<dbReference type="InterPro" id="IPR028097">
    <property type="entry name" value="FAM91_C_dom"/>
</dbReference>
<dbReference type="InterPro" id="IPR028091">
    <property type="entry name" value="FAM91_N_dom"/>
</dbReference>
<reference evidence="5 6" key="1">
    <citation type="submission" date="2024-02" db="EMBL/GenBank/DDBJ databases">
        <title>Chromosome-scale genome assembly of the rough periwinkle Littorina saxatilis.</title>
        <authorList>
            <person name="De Jode A."/>
            <person name="Faria R."/>
            <person name="Formenti G."/>
            <person name="Sims Y."/>
            <person name="Smith T.P."/>
            <person name="Tracey A."/>
            <person name="Wood J.M.D."/>
            <person name="Zagrodzka Z.B."/>
            <person name="Johannesson K."/>
            <person name="Butlin R.K."/>
            <person name="Leder E.H."/>
        </authorList>
    </citation>
    <scope>NUCLEOTIDE SEQUENCE [LARGE SCALE GENOMIC DNA]</scope>
    <source>
        <strain evidence="5">Snail1</strain>
        <tissue evidence="5">Muscle</tissue>
    </source>
</reference>